<comment type="function">
    <text evidence="6">One of the primary rRNA binding proteins, it binds specifically to the 5'-end of 16S ribosomal RNA.</text>
</comment>
<gene>
    <name evidence="6" type="primary">rpsQ</name>
    <name evidence="7" type="ORF">SAMN05661077_2135</name>
</gene>
<keyword evidence="5 6" id="KW-0687">Ribonucleoprotein</keyword>
<dbReference type="STRING" id="381306.AN478_03225"/>
<reference evidence="8" key="1">
    <citation type="submission" date="2016-10" db="EMBL/GenBank/DDBJ databases">
        <authorList>
            <person name="Varghese N."/>
        </authorList>
    </citation>
    <scope>NUCLEOTIDE SEQUENCE [LARGE SCALE GENOMIC DNA]</scope>
    <source>
        <strain evidence="8">HL 19</strain>
    </source>
</reference>
<dbReference type="PRINTS" id="PR00973">
    <property type="entry name" value="RIBOSOMALS17"/>
</dbReference>
<keyword evidence="3 6" id="KW-0694">RNA-binding</keyword>
<dbReference type="InterPro" id="IPR019984">
    <property type="entry name" value="Ribosomal_uS17_bact/chlr"/>
</dbReference>
<evidence type="ECO:0000313" key="8">
    <source>
        <dbReference type="Proteomes" id="UP000183104"/>
    </source>
</evidence>
<keyword evidence="4 6" id="KW-0689">Ribosomal protein</keyword>
<dbReference type="CDD" id="cd00364">
    <property type="entry name" value="Ribosomal_uS17"/>
    <property type="match status" value="1"/>
</dbReference>
<dbReference type="GO" id="GO:0003735">
    <property type="term" value="F:structural constituent of ribosome"/>
    <property type="evidence" value="ECO:0007669"/>
    <property type="project" value="UniProtKB-UniRule"/>
</dbReference>
<dbReference type="NCBIfam" id="NF004123">
    <property type="entry name" value="PRK05610.1"/>
    <property type="match status" value="1"/>
</dbReference>
<evidence type="ECO:0000256" key="2">
    <source>
        <dbReference type="ARBA" id="ARBA00022730"/>
    </source>
</evidence>
<dbReference type="InterPro" id="IPR000266">
    <property type="entry name" value="Ribosomal_uS17"/>
</dbReference>
<comment type="subunit">
    <text evidence="6">Part of the 30S ribosomal subunit.</text>
</comment>
<accession>A0A0P9GLE0</accession>
<protein>
    <recommendedName>
        <fullName evidence="6">Small ribosomal subunit protein uS17</fullName>
    </recommendedName>
</protein>
<keyword evidence="8" id="KW-1185">Reference proteome</keyword>
<keyword evidence="2 6" id="KW-0699">rRNA-binding</keyword>
<dbReference type="GO" id="GO:0019843">
    <property type="term" value="F:rRNA binding"/>
    <property type="evidence" value="ECO:0007669"/>
    <property type="project" value="UniProtKB-UniRule"/>
</dbReference>
<dbReference type="Gene3D" id="2.40.50.140">
    <property type="entry name" value="Nucleic acid-binding proteins"/>
    <property type="match status" value="1"/>
</dbReference>
<evidence type="ECO:0000313" key="7">
    <source>
        <dbReference type="EMBL" id="SCY43225.1"/>
    </source>
</evidence>
<dbReference type="PANTHER" id="PTHR10744:SF1">
    <property type="entry name" value="SMALL RIBOSOMAL SUBUNIT PROTEIN US17M"/>
    <property type="match status" value="1"/>
</dbReference>
<dbReference type="EMBL" id="FMUN01000005">
    <property type="protein sequence ID" value="SCY43225.1"/>
    <property type="molecule type" value="Genomic_DNA"/>
</dbReference>
<evidence type="ECO:0000256" key="1">
    <source>
        <dbReference type="ARBA" id="ARBA00010254"/>
    </source>
</evidence>
<evidence type="ECO:0000256" key="4">
    <source>
        <dbReference type="ARBA" id="ARBA00022980"/>
    </source>
</evidence>
<evidence type="ECO:0000256" key="5">
    <source>
        <dbReference type="ARBA" id="ARBA00023274"/>
    </source>
</evidence>
<organism evidence="7 8">
    <name type="scientific">Thiohalorhabdus denitrificans</name>
    <dbReference type="NCBI Taxonomy" id="381306"/>
    <lineage>
        <taxon>Bacteria</taxon>
        <taxon>Pseudomonadati</taxon>
        <taxon>Pseudomonadota</taxon>
        <taxon>Gammaproteobacteria</taxon>
        <taxon>Thiohalorhabdales</taxon>
        <taxon>Thiohalorhabdaceae</taxon>
        <taxon>Thiohalorhabdus</taxon>
    </lineage>
</organism>
<dbReference type="AlphaFoldDB" id="A0A0P9GLE0"/>
<sequence>MAQETRKRRMNGVVVSNKGEKTAVVRVNYRRPDELYGKYVRRSTKLHVHDPENTCQEGDFVTVEEARRVSKNKAWRLVEVVEKAVQV</sequence>
<comment type="similarity">
    <text evidence="1 6">Belongs to the universal ribosomal protein uS17 family.</text>
</comment>
<dbReference type="Pfam" id="PF00366">
    <property type="entry name" value="Ribosomal_S17"/>
    <property type="match status" value="1"/>
</dbReference>
<dbReference type="InterPro" id="IPR012340">
    <property type="entry name" value="NA-bd_OB-fold"/>
</dbReference>
<evidence type="ECO:0000256" key="6">
    <source>
        <dbReference type="HAMAP-Rule" id="MF_01345"/>
    </source>
</evidence>
<dbReference type="PATRIC" id="fig|381306.5.peg.1128"/>
<name>A0A0P9GLE0_9GAMM</name>
<dbReference type="SUPFAM" id="SSF50249">
    <property type="entry name" value="Nucleic acid-binding proteins"/>
    <property type="match status" value="1"/>
</dbReference>
<dbReference type="OrthoDB" id="9811714at2"/>
<dbReference type="GO" id="GO:0006412">
    <property type="term" value="P:translation"/>
    <property type="evidence" value="ECO:0007669"/>
    <property type="project" value="UniProtKB-UniRule"/>
</dbReference>
<dbReference type="GO" id="GO:0022627">
    <property type="term" value="C:cytosolic small ribosomal subunit"/>
    <property type="evidence" value="ECO:0007669"/>
    <property type="project" value="UniProtKB-UniRule"/>
</dbReference>
<proteinExistence type="inferred from homology"/>
<dbReference type="PANTHER" id="PTHR10744">
    <property type="entry name" value="40S RIBOSOMAL PROTEIN S11 FAMILY MEMBER"/>
    <property type="match status" value="1"/>
</dbReference>
<dbReference type="Proteomes" id="UP000183104">
    <property type="component" value="Unassembled WGS sequence"/>
</dbReference>
<dbReference type="NCBIfam" id="TIGR03635">
    <property type="entry name" value="uS17_bact"/>
    <property type="match status" value="1"/>
</dbReference>
<dbReference type="HAMAP" id="MF_01345_B">
    <property type="entry name" value="Ribosomal_uS17_B"/>
    <property type="match status" value="1"/>
</dbReference>
<evidence type="ECO:0000256" key="3">
    <source>
        <dbReference type="ARBA" id="ARBA00022884"/>
    </source>
</evidence>